<dbReference type="HOGENOM" id="CLU_119384_2_0_7"/>
<evidence type="ECO:0000313" key="2">
    <source>
        <dbReference type="EMBL" id="ADG93090.1"/>
    </source>
</evidence>
<proteinExistence type="predicted"/>
<evidence type="ECO:0008006" key="4">
    <source>
        <dbReference type="Google" id="ProtNLM"/>
    </source>
</evidence>
<keyword evidence="1" id="KW-0812">Transmembrane</keyword>
<dbReference type="OrthoDB" id="9153951at2"/>
<evidence type="ECO:0000256" key="1">
    <source>
        <dbReference type="SAM" id="Phobius"/>
    </source>
</evidence>
<dbReference type="InterPro" id="IPR021354">
    <property type="entry name" value="DUF2975"/>
</dbReference>
<dbReference type="eggNOG" id="ENOG5032S7Z">
    <property type="taxonomic scope" value="Bacteria"/>
</dbReference>
<feature type="transmembrane region" description="Helical" evidence="1">
    <location>
        <begin position="112"/>
        <end position="132"/>
    </location>
</feature>
<protein>
    <recommendedName>
        <fullName evidence="4">DUF2975 domain-containing protein</fullName>
    </recommendedName>
</protein>
<dbReference type="EMBL" id="CP001999">
    <property type="protein sequence ID" value="ADG93090.1"/>
    <property type="molecule type" value="Genomic_DNA"/>
</dbReference>
<dbReference type="RefSeq" id="WP_013135235.1">
    <property type="nucleotide sequence ID" value="NC_014166.1"/>
</dbReference>
<dbReference type="Proteomes" id="UP000000939">
    <property type="component" value="Chromosome"/>
</dbReference>
<keyword evidence="1" id="KW-1133">Transmembrane helix</keyword>
<organism evidence="2 3">
    <name type="scientific">Arcobacter nitrofigilis (strain ATCC 33309 / DSM 7299 / CCUG 15893 / LMG 7604 / NCTC 12251 / CI)</name>
    <name type="common">Campylobacter nitrofigilis</name>
    <dbReference type="NCBI Taxonomy" id="572480"/>
    <lineage>
        <taxon>Bacteria</taxon>
        <taxon>Pseudomonadati</taxon>
        <taxon>Campylobacterota</taxon>
        <taxon>Epsilonproteobacteria</taxon>
        <taxon>Campylobacterales</taxon>
        <taxon>Arcobacteraceae</taxon>
        <taxon>Arcobacter</taxon>
    </lineage>
</organism>
<feature type="transmembrane region" description="Helical" evidence="1">
    <location>
        <begin position="144"/>
        <end position="166"/>
    </location>
</feature>
<keyword evidence="1" id="KW-0472">Membrane</keyword>
<dbReference type="Pfam" id="PF11188">
    <property type="entry name" value="DUF2975"/>
    <property type="match status" value="1"/>
</dbReference>
<accession>D5V5F5</accession>
<evidence type="ECO:0000313" key="3">
    <source>
        <dbReference type="Proteomes" id="UP000000939"/>
    </source>
</evidence>
<dbReference type="STRING" id="572480.Arnit_1433"/>
<feature type="transmembrane region" description="Helical" evidence="1">
    <location>
        <begin position="62"/>
        <end position="82"/>
    </location>
</feature>
<dbReference type="KEGG" id="ant:Arnit_1433"/>
<feature type="transmembrane region" description="Helical" evidence="1">
    <location>
        <begin position="12"/>
        <end position="35"/>
    </location>
</feature>
<reference evidence="2 3" key="1">
    <citation type="journal article" date="2010" name="Stand. Genomic Sci.">
        <title>Complete genome sequence of Arcobacter nitrofigilis type strain (CI).</title>
        <authorList>
            <person name="Pati A."/>
            <person name="Gronow S."/>
            <person name="Lapidus A."/>
            <person name="Copeland A."/>
            <person name="Glavina Del Rio T."/>
            <person name="Nolan M."/>
            <person name="Lucas S."/>
            <person name="Tice H."/>
            <person name="Cheng J.F."/>
            <person name="Han C."/>
            <person name="Chertkov O."/>
            <person name="Bruce D."/>
            <person name="Tapia R."/>
            <person name="Goodwin L."/>
            <person name="Pitluck S."/>
            <person name="Liolios K."/>
            <person name="Ivanova N."/>
            <person name="Mavromatis K."/>
            <person name="Chen A."/>
            <person name="Palaniappan K."/>
            <person name="Land M."/>
            <person name="Hauser L."/>
            <person name="Chang Y.J."/>
            <person name="Jeffries C.D."/>
            <person name="Detter J.C."/>
            <person name="Rohde M."/>
            <person name="Goker M."/>
            <person name="Bristow J."/>
            <person name="Eisen J.A."/>
            <person name="Markowitz V."/>
            <person name="Hugenholtz P."/>
            <person name="Klenk H.P."/>
            <person name="Kyrpides N.C."/>
        </authorList>
    </citation>
    <scope>NUCLEOTIDE SEQUENCE [LARGE SCALE GENOMIC DNA]</scope>
    <source>
        <strain evidence="3">ATCC 33309 / DSM 7299 / CCUG 15893 / LMG 7604 / NCTC 12251 / CI</strain>
    </source>
</reference>
<dbReference type="AlphaFoldDB" id="D5V5F5"/>
<keyword evidence="3" id="KW-1185">Reference proteome</keyword>
<gene>
    <name evidence="2" type="ordered locus">Arnit_1433</name>
</gene>
<sequence length="180" mass="20561">MDNMSKIKKVSKLCYILLLGILILVPLYYIFYWLFINSLSESFVNINIEPVPETQHILSPKLQIIGFISSLLPLSALMYGLIYTRKLFEFFKDGVVFALEQVILFKKISKALVFWVIFSIVYEGIKSVIFSFNNPVGERVLSLGLSSSQVGILFISIIILVIAWIMDEGRIINEENKLTV</sequence>
<name>D5V5F5_ARCNC</name>